<comment type="caution">
    <text evidence="7">The sequence shown here is derived from an EMBL/GenBank/DDBJ whole genome shotgun (WGS) entry which is preliminary data.</text>
</comment>
<feature type="domain" description="DUF202" evidence="6">
    <location>
        <begin position="4"/>
        <end position="66"/>
    </location>
</feature>
<dbReference type="EMBL" id="BMNE01000001">
    <property type="protein sequence ID" value="GGN71152.1"/>
    <property type="molecule type" value="Genomic_DNA"/>
</dbReference>
<evidence type="ECO:0000256" key="5">
    <source>
        <dbReference type="SAM" id="Phobius"/>
    </source>
</evidence>
<proteinExistence type="predicted"/>
<dbReference type="Proteomes" id="UP000658127">
    <property type="component" value="Unassembled WGS sequence"/>
</dbReference>
<evidence type="ECO:0000256" key="4">
    <source>
        <dbReference type="ARBA" id="ARBA00023136"/>
    </source>
</evidence>
<gene>
    <name evidence="7" type="ORF">GCM10011610_11030</name>
</gene>
<dbReference type="InterPro" id="IPR003807">
    <property type="entry name" value="DUF202"/>
</dbReference>
<name>A0ABQ2K9C5_9NOCA</name>
<evidence type="ECO:0000256" key="3">
    <source>
        <dbReference type="ARBA" id="ARBA00022989"/>
    </source>
</evidence>
<keyword evidence="2 5" id="KW-0812">Transmembrane</keyword>
<keyword evidence="4 5" id="KW-0472">Membrane</keyword>
<reference evidence="8" key="1">
    <citation type="journal article" date="2019" name="Int. J. Syst. Evol. Microbiol.">
        <title>The Global Catalogue of Microorganisms (GCM) 10K type strain sequencing project: providing services to taxonomists for standard genome sequencing and annotation.</title>
        <authorList>
            <consortium name="The Broad Institute Genomics Platform"/>
            <consortium name="The Broad Institute Genome Sequencing Center for Infectious Disease"/>
            <person name="Wu L."/>
            <person name="Ma J."/>
        </authorList>
    </citation>
    <scope>NUCLEOTIDE SEQUENCE [LARGE SCALE GENOMIC DNA]</scope>
    <source>
        <strain evidence="8">CGMCC 4.7329</strain>
    </source>
</reference>
<evidence type="ECO:0000313" key="7">
    <source>
        <dbReference type="EMBL" id="GGN71152.1"/>
    </source>
</evidence>
<dbReference type="RefSeq" id="WP_189024372.1">
    <property type="nucleotide sequence ID" value="NZ_BMNE01000001.1"/>
</dbReference>
<feature type="transmembrane region" description="Helical" evidence="5">
    <location>
        <begin position="45"/>
        <end position="64"/>
    </location>
</feature>
<protein>
    <recommendedName>
        <fullName evidence="6">DUF202 domain-containing protein</fullName>
    </recommendedName>
</protein>
<keyword evidence="8" id="KW-1185">Reference proteome</keyword>
<comment type="subcellular location">
    <subcellularLocation>
        <location evidence="1">Endomembrane system</location>
        <topology evidence="1">Multi-pass membrane protein</topology>
    </subcellularLocation>
</comment>
<accession>A0ABQ2K9C5</accession>
<evidence type="ECO:0000313" key="8">
    <source>
        <dbReference type="Proteomes" id="UP000658127"/>
    </source>
</evidence>
<sequence length="102" mass="10659">MTAPTLAMERTALAWRRTSLGAAGCALLFAHQVTRDGWPTNTLPLAAALVALLLSFLGWSRGRALHHGQVSTGGRVVVTATLAVAAITLIAVSGVLVDWLLD</sequence>
<evidence type="ECO:0000256" key="2">
    <source>
        <dbReference type="ARBA" id="ARBA00022692"/>
    </source>
</evidence>
<feature type="transmembrane region" description="Helical" evidence="5">
    <location>
        <begin position="76"/>
        <end position="101"/>
    </location>
</feature>
<organism evidence="7 8">
    <name type="scientific">Nocardia rhizosphaerihabitans</name>
    <dbReference type="NCBI Taxonomy" id="1691570"/>
    <lineage>
        <taxon>Bacteria</taxon>
        <taxon>Bacillati</taxon>
        <taxon>Actinomycetota</taxon>
        <taxon>Actinomycetes</taxon>
        <taxon>Mycobacteriales</taxon>
        <taxon>Nocardiaceae</taxon>
        <taxon>Nocardia</taxon>
    </lineage>
</organism>
<keyword evidence="3 5" id="KW-1133">Transmembrane helix</keyword>
<dbReference type="Pfam" id="PF02656">
    <property type="entry name" value="DUF202"/>
    <property type="match status" value="1"/>
</dbReference>
<evidence type="ECO:0000256" key="1">
    <source>
        <dbReference type="ARBA" id="ARBA00004127"/>
    </source>
</evidence>
<evidence type="ECO:0000259" key="6">
    <source>
        <dbReference type="Pfam" id="PF02656"/>
    </source>
</evidence>